<evidence type="ECO:0000256" key="3">
    <source>
        <dbReference type="SAM" id="MobiDB-lite"/>
    </source>
</evidence>
<dbReference type="OrthoDB" id="9790815at2"/>
<dbReference type="SUPFAM" id="SSF51004">
    <property type="entry name" value="C-terminal (heme d1) domain of cytochrome cd1-nitrite reductase"/>
    <property type="match status" value="1"/>
</dbReference>
<dbReference type="InterPro" id="IPR050282">
    <property type="entry name" value="Cycloisomerase_2"/>
</dbReference>
<dbReference type="RefSeq" id="WP_038608739.1">
    <property type="nucleotide sequence ID" value="NZ_CP009048.1"/>
</dbReference>
<dbReference type="InterPro" id="IPR019405">
    <property type="entry name" value="Lactonase_7-beta_prop"/>
</dbReference>
<comment type="similarity">
    <text evidence="1">Belongs to the cycloisomerase 2 family.</text>
</comment>
<reference evidence="5 6" key="1">
    <citation type="submission" date="2014-07" db="EMBL/GenBank/DDBJ databases">
        <authorList>
            <person name="Lee K."/>
            <person name="Lim J.Y."/>
            <person name="Hwang I."/>
        </authorList>
    </citation>
    <scope>NUCLEOTIDE SEQUENCE [LARGE SCALE GENOMIC DNA]</scope>
    <source>
        <strain evidence="5 6">KL28</strain>
    </source>
</reference>
<protein>
    <submittedName>
        <fullName evidence="5">3-carboxymuconate cyclase</fullName>
    </submittedName>
</protein>
<dbReference type="EMBL" id="CP009048">
    <property type="protein sequence ID" value="AIL60777.1"/>
    <property type="molecule type" value="Genomic_DNA"/>
</dbReference>
<dbReference type="GO" id="GO:0005829">
    <property type="term" value="C:cytosol"/>
    <property type="evidence" value="ECO:0007669"/>
    <property type="project" value="TreeGrafter"/>
</dbReference>
<dbReference type="eggNOG" id="COG2706">
    <property type="taxonomic scope" value="Bacteria"/>
</dbReference>
<sequence>MKRQLKTLLIASAMSVFATAHGAQLLVGSYTDGASEGLYRYAFNSDSGQIDAKPLQVLKSENPSWLTLSIDNRLLFAVNENGAGKGQASSFSVSAKDGSLKALNQVSSAGDEPTHASLSHDQRYLFVANYGVQPTPGGSLSVLPVAKDGKLSGSVQQDQHKASGANPQRQAGPHVHSVVSSPDGHFVFASDLGADKVFIYRYDGASPKKPLSPADPPAIDLPPGSGPRHLLFSSDGKQAYLTLEMSAQVVVFAHQDGKLEELQRLPLTEQNDASAKAAGALHLSADGRFLYVSNRGTANELLVFAVDEDSGKLMQVQRRSVEGDHPREFTIDPSGKFLLVANQKSNEIVVIRRDPRSGMLGETLQKLSQDAPSDLKFID</sequence>
<evidence type="ECO:0000313" key="5">
    <source>
        <dbReference type="EMBL" id="AIL60777.1"/>
    </source>
</evidence>
<dbReference type="Proteomes" id="UP000028931">
    <property type="component" value="Chromosome"/>
</dbReference>
<dbReference type="InterPro" id="IPR015943">
    <property type="entry name" value="WD40/YVTN_repeat-like_dom_sf"/>
</dbReference>
<dbReference type="AlphaFoldDB" id="A0A077F5J8"/>
<evidence type="ECO:0000313" key="6">
    <source>
        <dbReference type="Proteomes" id="UP000028931"/>
    </source>
</evidence>
<evidence type="ECO:0000256" key="2">
    <source>
        <dbReference type="ARBA" id="ARBA00022526"/>
    </source>
</evidence>
<keyword evidence="2" id="KW-0313">Glucose metabolism</keyword>
<keyword evidence="2" id="KW-0119">Carbohydrate metabolism</keyword>
<gene>
    <name evidence="5" type="ORF">PSAKL28_15510</name>
</gene>
<feature type="chain" id="PRO_5001718453" evidence="4">
    <location>
        <begin position="23"/>
        <end position="379"/>
    </location>
</feature>
<evidence type="ECO:0000256" key="1">
    <source>
        <dbReference type="ARBA" id="ARBA00005564"/>
    </source>
</evidence>
<feature type="signal peptide" evidence="4">
    <location>
        <begin position="1"/>
        <end position="22"/>
    </location>
</feature>
<dbReference type="GO" id="GO:0017057">
    <property type="term" value="F:6-phosphogluconolactonase activity"/>
    <property type="evidence" value="ECO:0007669"/>
    <property type="project" value="TreeGrafter"/>
</dbReference>
<dbReference type="GO" id="GO:0006006">
    <property type="term" value="P:glucose metabolic process"/>
    <property type="evidence" value="ECO:0007669"/>
    <property type="project" value="UniProtKB-KW"/>
</dbReference>
<accession>A0A077F5J8</accession>
<dbReference type="PANTHER" id="PTHR30344:SF1">
    <property type="entry name" value="6-PHOSPHOGLUCONOLACTONASE"/>
    <property type="match status" value="1"/>
</dbReference>
<dbReference type="InterPro" id="IPR011048">
    <property type="entry name" value="Haem_d1_sf"/>
</dbReference>
<dbReference type="Pfam" id="PF10282">
    <property type="entry name" value="Lactonase"/>
    <property type="match status" value="1"/>
</dbReference>
<evidence type="ECO:0000256" key="4">
    <source>
        <dbReference type="SAM" id="SignalP"/>
    </source>
</evidence>
<dbReference type="KEGG" id="palk:PSAKL28_15510"/>
<dbReference type="Gene3D" id="2.130.10.10">
    <property type="entry name" value="YVTN repeat-like/Quinoprotein amine dehydrogenase"/>
    <property type="match status" value="1"/>
</dbReference>
<dbReference type="FunFam" id="2.130.10.10:FF:000306">
    <property type="entry name" value="3-carboxymuconate cyclase"/>
    <property type="match status" value="1"/>
</dbReference>
<dbReference type="PANTHER" id="PTHR30344">
    <property type="entry name" value="6-PHOSPHOGLUCONOLACTONASE-RELATED"/>
    <property type="match status" value="1"/>
</dbReference>
<feature type="region of interest" description="Disordered" evidence="3">
    <location>
        <begin position="150"/>
        <end position="177"/>
    </location>
</feature>
<keyword evidence="4" id="KW-0732">Signal</keyword>
<dbReference type="HOGENOM" id="CLU_038716_3_0_6"/>
<name>A0A077F5J8_9PSED</name>
<proteinExistence type="inferred from homology"/>
<organism evidence="5 6">
    <name type="scientific">Pseudomonas alkylphenolica</name>
    <dbReference type="NCBI Taxonomy" id="237609"/>
    <lineage>
        <taxon>Bacteria</taxon>
        <taxon>Pseudomonadati</taxon>
        <taxon>Pseudomonadota</taxon>
        <taxon>Gammaproteobacteria</taxon>
        <taxon>Pseudomonadales</taxon>
        <taxon>Pseudomonadaceae</taxon>
        <taxon>Pseudomonas</taxon>
    </lineage>
</organism>